<accession>A0A2N0NJ54</accession>
<dbReference type="Proteomes" id="UP000232722">
    <property type="component" value="Unassembled WGS sequence"/>
</dbReference>
<dbReference type="InterPro" id="IPR021109">
    <property type="entry name" value="Peptidase_aspartic_dom_sf"/>
</dbReference>
<dbReference type="VEuPathDB" id="FungiDB:RhiirA1_476772"/>
<protein>
    <recommendedName>
        <fullName evidence="3">F-box domain-containing protein</fullName>
    </recommendedName>
</protein>
<dbReference type="VEuPathDB" id="FungiDB:FUN_003732"/>
<sequence length="235" mass="27334">MHESNLLELLPSELISFILKYLPDLKHASGINDIWEREVNLERPKRVILTDFRFRIDICANANFISEKIVKIAYAKDNSIPRVYGFLDESYSTLGKVNLRIILNDGEKHKIIPTEFIVTGPDWPDQFPEILLGSPWMRENSVRLNMCNSTLTIDDNFVILSKSNLVQPIVQSSDHWCKITFFRLKIQHILFMAHLGVINLPELLERILYFLAVDKFLYPALFVSRLWYRCGAPIL</sequence>
<dbReference type="EMBL" id="LLXJ01005818">
    <property type="protein sequence ID" value="PKB94603.1"/>
    <property type="molecule type" value="Genomic_DNA"/>
</dbReference>
<evidence type="ECO:0008006" key="3">
    <source>
        <dbReference type="Google" id="ProtNLM"/>
    </source>
</evidence>
<name>A0A2N0NJ54_9GLOM</name>
<evidence type="ECO:0000313" key="2">
    <source>
        <dbReference type="Proteomes" id="UP000232722"/>
    </source>
</evidence>
<comment type="caution">
    <text evidence="1">The sequence shown here is derived from an EMBL/GenBank/DDBJ whole genome shotgun (WGS) entry which is preliminary data.</text>
</comment>
<gene>
    <name evidence="1" type="ORF">RhiirA5_438420</name>
</gene>
<dbReference type="Gene3D" id="2.40.70.10">
    <property type="entry name" value="Acid Proteases"/>
    <property type="match status" value="1"/>
</dbReference>
<reference evidence="1 2" key="1">
    <citation type="submission" date="2016-04" db="EMBL/GenBank/DDBJ databases">
        <title>Genome analyses suggest a sexual origin of heterokaryosis in a supposedly ancient asexual fungus.</title>
        <authorList>
            <person name="Ropars J."/>
            <person name="Sedzielewska K."/>
            <person name="Noel J."/>
            <person name="Charron P."/>
            <person name="Farinelli L."/>
            <person name="Marton T."/>
            <person name="Kruger M."/>
            <person name="Pelin A."/>
            <person name="Brachmann A."/>
            <person name="Corradi N."/>
        </authorList>
    </citation>
    <scope>NUCLEOTIDE SEQUENCE [LARGE SCALE GENOMIC DNA]</scope>
    <source>
        <strain evidence="1 2">A5</strain>
    </source>
</reference>
<dbReference type="VEuPathDB" id="FungiDB:RhiirFUN_001716"/>
<organism evidence="1 2">
    <name type="scientific">Rhizophagus irregularis</name>
    <dbReference type="NCBI Taxonomy" id="588596"/>
    <lineage>
        <taxon>Eukaryota</taxon>
        <taxon>Fungi</taxon>
        <taxon>Fungi incertae sedis</taxon>
        <taxon>Mucoromycota</taxon>
        <taxon>Glomeromycotina</taxon>
        <taxon>Glomeromycetes</taxon>
        <taxon>Glomerales</taxon>
        <taxon>Glomeraceae</taxon>
        <taxon>Rhizophagus</taxon>
    </lineage>
</organism>
<dbReference type="AlphaFoldDB" id="A0A2N0NJ54"/>
<reference evidence="1 2" key="2">
    <citation type="submission" date="2017-09" db="EMBL/GenBank/DDBJ databases">
        <title>Extensive intraspecific genome diversity in a model arbuscular mycorrhizal fungus.</title>
        <authorList>
            <person name="Chen E.C."/>
            <person name="Morin E."/>
            <person name="Beaudet D."/>
            <person name="Noel J."/>
            <person name="Ndikumana S."/>
            <person name="Charron P."/>
            <person name="St-Onge C."/>
            <person name="Giorgi J."/>
            <person name="Grigoriev I.V."/>
            <person name="Roux C."/>
            <person name="Martin F.M."/>
            <person name="Corradi N."/>
        </authorList>
    </citation>
    <scope>NUCLEOTIDE SEQUENCE [LARGE SCALE GENOMIC DNA]</scope>
    <source>
        <strain evidence="1 2">A5</strain>
    </source>
</reference>
<evidence type="ECO:0000313" key="1">
    <source>
        <dbReference type="EMBL" id="PKB94603.1"/>
    </source>
</evidence>
<proteinExistence type="predicted"/>